<dbReference type="Pfam" id="PF02653">
    <property type="entry name" value="BPD_transp_2"/>
    <property type="match status" value="1"/>
</dbReference>
<dbReference type="PANTHER" id="PTHR30482">
    <property type="entry name" value="HIGH-AFFINITY BRANCHED-CHAIN AMINO ACID TRANSPORT SYSTEM PERMEASE"/>
    <property type="match status" value="1"/>
</dbReference>
<evidence type="ECO:0000256" key="1">
    <source>
        <dbReference type="ARBA" id="ARBA00004651"/>
    </source>
</evidence>
<comment type="caution">
    <text evidence="7">The sequence shown here is derived from an EMBL/GenBank/DDBJ whole genome shotgun (WGS) entry which is preliminary data.</text>
</comment>
<dbReference type="PANTHER" id="PTHR30482:SF10">
    <property type="entry name" value="HIGH-AFFINITY BRANCHED-CHAIN AMINO ACID TRANSPORT PROTEIN BRAE"/>
    <property type="match status" value="1"/>
</dbReference>
<feature type="transmembrane region" description="Helical" evidence="6">
    <location>
        <begin position="141"/>
        <end position="157"/>
    </location>
</feature>
<keyword evidence="2" id="KW-1003">Cell membrane</keyword>
<proteinExistence type="predicted"/>
<evidence type="ECO:0000256" key="4">
    <source>
        <dbReference type="ARBA" id="ARBA00022989"/>
    </source>
</evidence>
<dbReference type="InterPro" id="IPR001851">
    <property type="entry name" value="ABC_transp_permease"/>
</dbReference>
<accession>A0A0L6U0S0</accession>
<dbReference type="STRING" id="52689.AKG39_08000"/>
<feature type="transmembrane region" description="Helical" evidence="6">
    <location>
        <begin position="178"/>
        <end position="197"/>
    </location>
</feature>
<protein>
    <submittedName>
        <fullName evidence="7">ABC transporter permease</fullName>
    </submittedName>
</protein>
<evidence type="ECO:0000313" key="7">
    <source>
        <dbReference type="EMBL" id="KNZ42103.1"/>
    </source>
</evidence>
<organism evidence="7 8">
    <name type="scientific">Acetobacterium bakii</name>
    <dbReference type="NCBI Taxonomy" id="52689"/>
    <lineage>
        <taxon>Bacteria</taxon>
        <taxon>Bacillati</taxon>
        <taxon>Bacillota</taxon>
        <taxon>Clostridia</taxon>
        <taxon>Eubacteriales</taxon>
        <taxon>Eubacteriaceae</taxon>
        <taxon>Acetobacterium</taxon>
    </lineage>
</organism>
<keyword evidence="4 6" id="KW-1133">Transmembrane helix</keyword>
<feature type="transmembrane region" description="Helical" evidence="6">
    <location>
        <begin position="14"/>
        <end position="32"/>
    </location>
</feature>
<dbReference type="GO" id="GO:0005886">
    <property type="term" value="C:plasma membrane"/>
    <property type="evidence" value="ECO:0007669"/>
    <property type="project" value="UniProtKB-SubCell"/>
</dbReference>
<evidence type="ECO:0000256" key="2">
    <source>
        <dbReference type="ARBA" id="ARBA00022475"/>
    </source>
</evidence>
<feature type="transmembrane region" description="Helical" evidence="6">
    <location>
        <begin position="263"/>
        <end position="288"/>
    </location>
</feature>
<dbReference type="EMBL" id="LGYO01000019">
    <property type="protein sequence ID" value="KNZ42103.1"/>
    <property type="molecule type" value="Genomic_DNA"/>
</dbReference>
<feature type="transmembrane region" description="Helical" evidence="6">
    <location>
        <begin position="44"/>
        <end position="63"/>
    </location>
</feature>
<dbReference type="PATRIC" id="fig|52689.4.peg.728"/>
<dbReference type="Proteomes" id="UP000036873">
    <property type="component" value="Unassembled WGS sequence"/>
</dbReference>
<comment type="subcellular location">
    <subcellularLocation>
        <location evidence="1">Cell membrane</location>
        <topology evidence="1">Multi-pass membrane protein</topology>
    </subcellularLocation>
</comment>
<evidence type="ECO:0000256" key="3">
    <source>
        <dbReference type="ARBA" id="ARBA00022692"/>
    </source>
</evidence>
<feature type="transmembrane region" description="Helical" evidence="6">
    <location>
        <begin position="230"/>
        <end position="251"/>
    </location>
</feature>
<keyword evidence="8" id="KW-1185">Reference proteome</keyword>
<feature type="transmembrane region" description="Helical" evidence="6">
    <location>
        <begin position="110"/>
        <end position="129"/>
    </location>
</feature>
<dbReference type="CDD" id="cd06581">
    <property type="entry name" value="TM_PBP1_LivM_like"/>
    <property type="match status" value="1"/>
</dbReference>
<feature type="transmembrane region" description="Helical" evidence="6">
    <location>
        <begin position="308"/>
        <end position="329"/>
    </location>
</feature>
<dbReference type="OrthoDB" id="9789927at2"/>
<feature type="transmembrane region" description="Helical" evidence="6">
    <location>
        <begin position="69"/>
        <end position="89"/>
    </location>
</feature>
<dbReference type="GO" id="GO:0015658">
    <property type="term" value="F:branched-chain amino acid transmembrane transporter activity"/>
    <property type="evidence" value="ECO:0007669"/>
    <property type="project" value="InterPro"/>
</dbReference>
<sequence>MENIQHRFGAYIKIHWKTIVFLGVVLITIGLLDQFVDSYIRRLLNLCAIYTIISLGMNLVNGFTGQFSLGQAGFMAVGAYTVAIFTVPIEARATIFYLAPMTPLLANIQLPFIVALLLGGLVSAGFAFLIGGPCLRLRGDYLAIATLGFSEIIRIVFTNTQTITNGALGIKSIPTITSLWWTYGIAIIIIVLMILLINSSYGRAFKSIREDEIAAEAMGVGLFKTKMTSFMIGAFFTGIGGGLFAALLGTVDPKQFYFTLTYNFLLIIVLGGLGSISGTVIASFVVTLGQEWLRFLDEPMAFGLDLPIFRPGLRMVVFSALLMVVVLFYRKGLMGTNELTWDFIGKKIKVIKSKFNRKKSASQGGDNK</sequence>
<name>A0A0L6U0S0_9FIRM</name>
<keyword evidence="5 6" id="KW-0472">Membrane</keyword>
<keyword evidence="3 6" id="KW-0812">Transmembrane</keyword>
<gene>
    <name evidence="7" type="ORF">AKG39_08000</name>
</gene>
<dbReference type="InterPro" id="IPR043428">
    <property type="entry name" value="LivM-like"/>
</dbReference>
<dbReference type="RefSeq" id="WP_050739863.1">
    <property type="nucleotide sequence ID" value="NZ_LGYO01000019.1"/>
</dbReference>
<reference evidence="8" key="1">
    <citation type="submission" date="2015-07" db="EMBL/GenBank/DDBJ databases">
        <title>Draft genome sequence of Acetobacterium bakii DSM 8293, a potential psychrophilic chemical producer through syngas fermentation.</title>
        <authorList>
            <person name="Song Y."/>
            <person name="Hwang S."/>
            <person name="Cho B.-K."/>
        </authorList>
    </citation>
    <scope>NUCLEOTIDE SEQUENCE [LARGE SCALE GENOMIC DNA]</scope>
    <source>
        <strain evidence="8">DSM 8239</strain>
    </source>
</reference>
<evidence type="ECO:0000313" key="8">
    <source>
        <dbReference type="Proteomes" id="UP000036873"/>
    </source>
</evidence>
<dbReference type="AlphaFoldDB" id="A0A0L6U0S0"/>
<evidence type="ECO:0000256" key="5">
    <source>
        <dbReference type="ARBA" id="ARBA00023136"/>
    </source>
</evidence>
<evidence type="ECO:0000256" key="6">
    <source>
        <dbReference type="SAM" id="Phobius"/>
    </source>
</evidence>